<protein>
    <submittedName>
        <fullName evidence="2">Uncharacterized protein</fullName>
    </submittedName>
</protein>
<accession>A0ABM7P5V5</accession>
<dbReference type="RefSeq" id="WP_229595851.1">
    <property type="nucleotide sequence ID" value="NZ_AP024485.1"/>
</dbReference>
<sequence length="101" mass="11326">MRHFNIIALIGTLVLFLTVAPGLAGNKFKNEDTAKNRQDNVFGTEQDETTGTTTLEKNEQGDTILKHKGAEKEEVDWYEKMDGTLGKQLDINVDSNDYHTP</sequence>
<evidence type="ECO:0000313" key="2">
    <source>
        <dbReference type="EMBL" id="BCS88311.1"/>
    </source>
</evidence>
<reference evidence="2" key="1">
    <citation type="journal article" date="2022" name="Arch. Microbiol.">
        <title>Pseudodesulfovibrio sediminis sp. nov., a mesophilic and neutrophilic sulfate-reducing bacterium isolated from sediment of a brackish lake.</title>
        <authorList>
            <person name="Takahashi A."/>
            <person name="Kojima H."/>
            <person name="Watanabe M."/>
            <person name="Fukui M."/>
        </authorList>
    </citation>
    <scope>NUCLEOTIDE SEQUENCE</scope>
    <source>
        <strain evidence="2">SF6</strain>
    </source>
</reference>
<name>A0ABM7P5V5_9BACT</name>
<evidence type="ECO:0000256" key="1">
    <source>
        <dbReference type="SAM" id="MobiDB-lite"/>
    </source>
</evidence>
<feature type="compositionally biased region" description="Basic and acidic residues" evidence="1">
    <location>
        <begin position="28"/>
        <end position="38"/>
    </location>
</feature>
<dbReference type="EMBL" id="AP024485">
    <property type="protein sequence ID" value="BCS88311.1"/>
    <property type="molecule type" value="Genomic_DNA"/>
</dbReference>
<evidence type="ECO:0000313" key="3">
    <source>
        <dbReference type="Proteomes" id="UP001053296"/>
    </source>
</evidence>
<dbReference type="Proteomes" id="UP001053296">
    <property type="component" value="Chromosome"/>
</dbReference>
<feature type="region of interest" description="Disordered" evidence="1">
    <location>
        <begin position="25"/>
        <end position="69"/>
    </location>
</feature>
<gene>
    <name evidence="2" type="ORF">PSDVSF_15530</name>
</gene>
<proteinExistence type="predicted"/>
<organism evidence="2 3">
    <name type="scientific">Pseudodesulfovibrio sediminis</name>
    <dbReference type="NCBI Taxonomy" id="2810563"/>
    <lineage>
        <taxon>Bacteria</taxon>
        <taxon>Pseudomonadati</taxon>
        <taxon>Thermodesulfobacteriota</taxon>
        <taxon>Desulfovibrionia</taxon>
        <taxon>Desulfovibrionales</taxon>
        <taxon>Desulfovibrionaceae</taxon>
    </lineage>
</organism>
<keyword evidence="3" id="KW-1185">Reference proteome</keyword>
<feature type="compositionally biased region" description="Basic and acidic residues" evidence="1">
    <location>
        <begin position="56"/>
        <end position="69"/>
    </location>
</feature>